<dbReference type="PANTHER" id="PTHR43884">
    <property type="entry name" value="ACYL-COA DEHYDROGENASE"/>
    <property type="match status" value="1"/>
</dbReference>
<dbReference type="FunFam" id="1.10.540.10:FF:000026">
    <property type="entry name" value="Acyl-CoA dehydrogenase medium chain"/>
    <property type="match status" value="1"/>
</dbReference>
<name>X0VKK9_9ZZZZ</name>
<reference evidence="6" key="1">
    <citation type="journal article" date="2014" name="Front. Microbiol.">
        <title>High frequency of phylogenetically diverse reductive dehalogenase-homologous genes in deep subseafloor sedimentary metagenomes.</title>
        <authorList>
            <person name="Kawai M."/>
            <person name="Futagami T."/>
            <person name="Toyoda A."/>
            <person name="Takaki Y."/>
            <person name="Nishi S."/>
            <person name="Hori S."/>
            <person name="Arai W."/>
            <person name="Tsubouchi T."/>
            <person name="Morono Y."/>
            <person name="Uchiyama I."/>
            <person name="Ito T."/>
            <person name="Fujiyama A."/>
            <person name="Inagaki F."/>
            <person name="Takami H."/>
        </authorList>
    </citation>
    <scope>NUCLEOTIDE SEQUENCE</scope>
    <source>
        <strain evidence="6">Expedition CK06-06</strain>
    </source>
</reference>
<feature type="non-terminal residue" evidence="6">
    <location>
        <position position="115"/>
    </location>
</feature>
<dbReference type="AlphaFoldDB" id="X0VKK9"/>
<accession>X0VKK9</accession>
<evidence type="ECO:0000313" key="6">
    <source>
        <dbReference type="EMBL" id="GAG01086.1"/>
    </source>
</evidence>
<proteinExistence type="inferred from homology"/>
<evidence type="ECO:0000256" key="1">
    <source>
        <dbReference type="ARBA" id="ARBA00001974"/>
    </source>
</evidence>
<keyword evidence="3" id="KW-0285">Flavoprotein</keyword>
<organism evidence="6">
    <name type="scientific">marine sediment metagenome</name>
    <dbReference type="NCBI Taxonomy" id="412755"/>
    <lineage>
        <taxon>unclassified sequences</taxon>
        <taxon>metagenomes</taxon>
        <taxon>ecological metagenomes</taxon>
    </lineage>
</organism>
<dbReference type="InterPro" id="IPR013786">
    <property type="entry name" value="AcylCoA_DH/ox_N"/>
</dbReference>
<evidence type="ECO:0000256" key="2">
    <source>
        <dbReference type="ARBA" id="ARBA00009347"/>
    </source>
</evidence>
<comment type="caution">
    <text evidence="6">The sequence shown here is derived from an EMBL/GenBank/DDBJ whole genome shotgun (WGS) entry which is preliminary data.</text>
</comment>
<keyword evidence="4" id="KW-0274">FAD</keyword>
<protein>
    <recommendedName>
        <fullName evidence="5">Acyl-CoA dehydrogenase/oxidase N-terminal domain-containing protein</fullName>
    </recommendedName>
</protein>
<evidence type="ECO:0000259" key="5">
    <source>
        <dbReference type="Pfam" id="PF02771"/>
    </source>
</evidence>
<dbReference type="InterPro" id="IPR037069">
    <property type="entry name" value="AcylCoA_DH/ox_N_sf"/>
</dbReference>
<dbReference type="InterPro" id="IPR009100">
    <property type="entry name" value="AcylCoA_DH/oxidase_NM_dom_sf"/>
</dbReference>
<evidence type="ECO:0000256" key="4">
    <source>
        <dbReference type="ARBA" id="ARBA00022827"/>
    </source>
</evidence>
<comment type="cofactor">
    <cofactor evidence="1">
        <name>FAD</name>
        <dbReference type="ChEBI" id="CHEBI:57692"/>
    </cofactor>
</comment>
<evidence type="ECO:0000256" key="3">
    <source>
        <dbReference type="ARBA" id="ARBA00022630"/>
    </source>
</evidence>
<sequence length="115" mass="12941">MNFELTEEQVDIRDAVKQFCEGHFTSELASECDRKEEFPRELHRRAAELGLIGIHLPEEYGGGGYRCTENVIVVETMCRADSTLGTALFLSDLGCELIARHGTDDQKERYLMGVA</sequence>
<gene>
    <name evidence="6" type="ORF">S01H1_35985</name>
</gene>
<feature type="domain" description="Acyl-CoA dehydrogenase/oxidase N-terminal" evidence="5">
    <location>
        <begin position="6"/>
        <end position="115"/>
    </location>
</feature>
<dbReference type="GO" id="GO:0003995">
    <property type="term" value="F:acyl-CoA dehydrogenase activity"/>
    <property type="evidence" value="ECO:0007669"/>
    <property type="project" value="TreeGrafter"/>
</dbReference>
<comment type="similarity">
    <text evidence="2">Belongs to the acyl-CoA dehydrogenase family.</text>
</comment>
<dbReference type="EMBL" id="BARS01022511">
    <property type="protein sequence ID" value="GAG01086.1"/>
    <property type="molecule type" value="Genomic_DNA"/>
</dbReference>
<dbReference type="PANTHER" id="PTHR43884:SF12">
    <property type="entry name" value="ISOVALERYL-COA DEHYDROGENASE, MITOCHONDRIAL-RELATED"/>
    <property type="match status" value="1"/>
</dbReference>
<dbReference type="SUPFAM" id="SSF56645">
    <property type="entry name" value="Acyl-CoA dehydrogenase NM domain-like"/>
    <property type="match status" value="1"/>
</dbReference>
<dbReference type="Gene3D" id="1.10.540.10">
    <property type="entry name" value="Acyl-CoA dehydrogenase/oxidase, N-terminal domain"/>
    <property type="match status" value="1"/>
</dbReference>
<dbReference type="Pfam" id="PF02771">
    <property type="entry name" value="Acyl-CoA_dh_N"/>
    <property type="match status" value="1"/>
</dbReference>
<dbReference type="GO" id="GO:0050660">
    <property type="term" value="F:flavin adenine dinucleotide binding"/>
    <property type="evidence" value="ECO:0007669"/>
    <property type="project" value="InterPro"/>
</dbReference>